<feature type="compositionally biased region" description="Low complexity" evidence="1">
    <location>
        <begin position="60"/>
        <end position="71"/>
    </location>
</feature>
<protein>
    <submittedName>
        <fullName evidence="2">Uncharacterized protein</fullName>
    </submittedName>
</protein>
<name>S8BVC5_DACHA</name>
<accession>S8BVC5</accession>
<dbReference type="EMBL" id="AQGS01000079">
    <property type="protein sequence ID" value="EPS43393.1"/>
    <property type="molecule type" value="Genomic_DNA"/>
</dbReference>
<reference evidence="3" key="2">
    <citation type="submission" date="2013-04" db="EMBL/GenBank/DDBJ databases">
        <title>Genomic mechanisms accounting for the adaptation to parasitism in nematode-trapping fungi.</title>
        <authorList>
            <person name="Ahren D.G."/>
        </authorList>
    </citation>
    <scope>NUCLEOTIDE SEQUENCE [LARGE SCALE GENOMIC DNA]</scope>
    <source>
        <strain evidence="3">CBS 200.50</strain>
    </source>
</reference>
<feature type="region of interest" description="Disordered" evidence="1">
    <location>
        <begin position="33"/>
        <end position="100"/>
    </location>
</feature>
<sequence length="100" mass="10772">MTEAMSVMEELTSAIIRTIFSCSRVRLDVGLGPPRRDMSINVVGNRPDEPLIDEDGKESGLGTSSGSTGMSPILKASFERGRTRAPTPNFGTPKSWVSTE</sequence>
<reference evidence="2 3" key="1">
    <citation type="journal article" date="2013" name="PLoS Genet.">
        <title>Genomic mechanisms accounting for the adaptation to parasitism in nematode-trapping fungi.</title>
        <authorList>
            <person name="Meerupati T."/>
            <person name="Andersson K.M."/>
            <person name="Friman E."/>
            <person name="Kumar D."/>
            <person name="Tunlid A."/>
            <person name="Ahren D."/>
        </authorList>
    </citation>
    <scope>NUCLEOTIDE SEQUENCE [LARGE SCALE GENOMIC DNA]</scope>
    <source>
        <strain evidence="2 3">CBS 200.50</strain>
    </source>
</reference>
<feature type="compositionally biased region" description="Polar residues" evidence="1">
    <location>
        <begin position="89"/>
        <end position="100"/>
    </location>
</feature>
<dbReference type="AlphaFoldDB" id="S8BVC5"/>
<evidence type="ECO:0000256" key="1">
    <source>
        <dbReference type="SAM" id="MobiDB-lite"/>
    </source>
</evidence>
<dbReference type="HOGENOM" id="CLU_2305991_0_0_1"/>
<evidence type="ECO:0000313" key="3">
    <source>
        <dbReference type="Proteomes" id="UP000015100"/>
    </source>
</evidence>
<evidence type="ECO:0000313" key="2">
    <source>
        <dbReference type="EMBL" id="EPS43393.1"/>
    </source>
</evidence>
<keyword evidence="3" id="KW-1185">Reference proteome</keyword>
<gene>
    <name evidence="2" type="ORF">H072_2605</name>
</gene>
<organism evidence="2 3">
    <name type="scientific">Dactylellina haptotyla (strain CBS 200.50)</name>
    <name type="common">Nematode-trapping fungus</name>
    <name type="synonym">Monacrosporium haptotylum</name>
    <dbReference type="NCBI Taxonomy" id="1284197"/>
    <lineage>
        <taxon>Eukaryota</taxon>
        <taxon>Fungi</taxon>
        <taxon>Dikarya</taxon>
        <taxon>Ascomycota</taxon>
        <taxon>Pezizomycotina</taxon>
        <taxon>Orbiliomycetes</taxon>
        <taxon>Orbiliales</taxon>
        <taxon>Orbiliaceae</taxon>
        <taxon>Dactylellina</taxon>
    </lineage>
</organism>
<proteinExistence type="predicted"/>
<comment type="caution">
    <text evidence="2">The sequence shown here is derived from an EMBL/GenBank/DDBJ whole genome shotgun (WGS) entry which is preliminary data.</text>
</comment>
<dbReference type="Proteomes" id="UP000015100">
    <property type="component" value="Unassembled WGS sequence"/>
</dbReference>